<proteinExistence type="predicted"/>
<evidence type="ECO:0000313" key="2">
    <source>
        <dbReference type="Proteomes" id="UP001732700"/>
    </source>
</evidence>
<name>A0ACD5WRA9_AVESA</name>
<organism evidence="1 2">
    <name type="scientific">Avena sativa</name>
    <name type="common">Oat</name>
    <dbReference type="NCBI Taxonomy" id="4498"/>
    <lineage>
        <taxon>Eukaryota</taxon>
        <taxon>Viridiplantae</taxon>
        <taxon>Streptophyta</taxon>
        <taxon>Embryophyta</taxon>
        <taxon>Tracheophyta</taxon>
        <taxon>Spermatophyta</taxon>
        <taxon>Magnoliopsida</taxon>
        <taxon>Liliopsida</taxon>
        <taxon>Poales</taxon>
        <taxon>Poaceae</taxon>
        <taxon>BOP clade</taxon>
        <taxon>Pooideae</taxon>
        <taxon>Poodae</taxon>
        <taxon>Poeae</taxon>
        <taxon>Poeae Chloroplast Group 1 (Aveneae type)</taxon>
        <taxon>Aveninae</taxon>
        <taxon>Avena</taxon>
    </lineage>
</organism>
<sequence length="244" mass="26583">MAPSPPSAPKTIADFFVPAAKRLRSSSTATTVPAASLSSSSPSSPLSPEQRRRADTNLALARARRNLRLAESKASGGAAKLEELLVEETWLEALSGELQKPYALDLCRFVAHERLHGKVPVYPPTHLVFHALHTTPFHNVKAVIIGQDPYHGPGQAMGLSFSVPEGVKIPSSLQNIFKELNKDLSCTVPSHGNLERWAVQGVLLLNTVLTGTTVFLVRMKHMPFLSSYAPCMYHQLKLLCSLKS</sequence>
<reference evidence="1" key="2">
    <citation type="submission" date="2025-09" db="UniProtKB">
        <authorList>
            <consortium name="EnsemblPlants"/>
        </authorList>
    </citation>
    <scope>IDENTIFICATION</scope>
</reference>
<protein>
    <submittedName>
        <fullName evidence="1">Uncharacterized protein</fullName>
    </submittedName>
</protein>
<dbReference type="EnsemblPlants" id="AVESA.00010b.r2.4CG1252610.1">
    <property type="protein sequence ID" value="AVESA.00010b.r2.4CG1252610.1.CDS"/>
    <property type="gene ID" value="AVESA.00010b.r2.4CG1252610"/>
</dbReference>
<reference evidence="1" key="1">
    <citation type="submission" date="2021-05" db="EMBL/GenBank/DDBJ databases">
        <authorList>
            <person name="Scholz U."/>
            <person name="Mascher M."/>
            <person name="Fiebig A."/>
        </authorList>
    </citation>
    <scope>NUCLEOTIDE SEQUENCE [LARGE SCALE GENOMIC DNA]</scope>
</reference>
<evidence type="ECO:0000313" key="1">
    <source>
        <dbReference type="EnsemblPlants" id="AVESA.00010b.r2.4CG1252610.1.CDS"/>
    </source>
</evidence>
<keyword evidence="2" id="KW-1185">Reference proteome</keyword>
<accession>A0ACD5WRA9</accession>
<dbReference type="Proteomes" id="UP001732700">
    <property type="component" value="Chromosome 4C"/>
</dbReference>